<dbReference type="SUPFAM" id="SSF116734">
    <property type="entry name" value="DNA methylase specificity domain"/>
    <property type="match status" value="2"/>
</dbReference>
<sequence>MEGKYQAYPEYADSGISSFNAIPIHWSTQRVNYLFTFGRGLNITKANLEDTGVACVSYGEVHSKYAFEVDPNRHVLKCVSSNYLSDSSRSLLSPGDFVFADTSEDIDGAGNFTQFVGEGQLFAGYHTVILRPKGQHYPRYLAYAFDTPESRNQIRLAVKGVKVFSITQEILKNVFLVLPTHIEQRTIAAFLDHETARIDRLIEKQQRLIELLKEKRQAVISHAVTKGLDPNVPMKDSGVEWLGQVPEHWQVLPIQRVLAKIEQGASPVAQNRSPETGEYGVLKISSVKKGRFIEVESKTLDSFADYEPRFKVKLGDLLVTRANTPSLVADSCIVEQEPRNPTMMCDLVYRLITTNMVENSYVCFWLLSNYGRMQIEVDARGSSMTMAKVSQGHIKSWLITIPPLREQSQIVSYIRKSQDRLTHLIERAELAIKLIQERRTALISAAVTGKIDVRNWQPSTSTQAAEPDLPMA</sequence>
<keyword evidence="3" id="KW-0238">DNA-binding</keyword>
<accession>A0ABN1I2F0</accession>
<keyword evidence="6" id="KW-1185">Reference proteome</keyword>
<dbReference type="Proteomes" id="UP001499915">
    <property type="component" value="Unassembled WGS sequence"/>
</dbReference>
<dbReference type="Gene3D" id="1.10.287.1120">
    <property type="entry name" value="Bipartite methylase S protein"/>
    <property type="match status" value="1"/>
</dbReference>
<protein>
    <recommendedName>
        <fullName evidence="4">Type I restriction modification DNA specificity domain-containing protein</fullName>
    </recommendedName>
</protein>
<feature type="domain" description="Type I restriction modification DNA specificity" evidence="4">
    <location>
        <begin position="246"/>
        <end position="426"/>
    </location>
</feature>
<evidence type="ECO:0000313" key="5">
    <source>
        <dbReference type="EMBL" id="GAA0683292.1"/>
    </source>
</evidence>
<dbReference type="RefSeq" id="WP_343801949.1">
    <property type="nucleotide sequence ID" value="NZ_BAAAET010000001.1"/>
</dbReference>
<dbReference type="InterPro" id="IPR051212">
    <property type="entry name" value="Type-I_RE_S_subunit"/>
</dbReference>
<dbReference type="PANTHER" id="PTHR43140">
    <property type="entry name" value="TYPE-1 RESTRICTION ENZYME ECOKI SPECIFICITY PROTEIN"/>
    <property type="match status" value="1"/>
</dbReference>
<keyword evidence="2" id="KW-0680">Restriction system</keyword>
<evidence type="ECO:0000259" key="4">
    <source>
        <dbReference type="Pfam" id="PF01420"/>
    </source>
</evidence>
<gene>
    <name evidence="5" type="ORF">GCM10009104_05490</name>
</gene>
<name>A0ABN1I2F0_9GAMM</name>
<dbReference type="Gene3D" id="3.90.220.20">
    <property type="entry name" value="DNA methylase specificity domains"/>
    <property type="match status" value="2"/>
</dbReference>
<comment type="similarity">
    <text evidence="1">Belongs to the type-I restriction system S methylase family.</text>
</comment>
<dbReference type="Pfam" id="PF01420">
    <property type="entry name" value="Methylase_S"/>
    <property type="match status" value="1"/>
</dbReference>
<dbReference type="InterPro" id="IPR044946">
    <property type="entry name" value="Restrct_endonuc_typeI_TRD_sf"/>
</dbReference>
<evidence type="ECO:0000313" key="6">
    <source>
        <dbReference type="Proteomes" id="UP001499915"/>
    </source>
</evidence>
<dbReference type="InterPro" id="IPR000055">
    <property type="entry name" value="Restrct_endonuc_typeI_TRD"/>
</dbReference>
<organism evidence="5 6">
    <name type="scientific">Marinobacterium maritimum</name>
    <dbReference type="NCBI Taxonomy" id="500162"/>
    <lineage>
        <taxon>Bacteria</taxon>
        <taxon>Pseudomonadati</taxon>
        <taxon>Pseudomonadota</taxon>
        <taxon>Gammaproteobacteria</taxon>
        <taxon>Oceanospirillales</taxon>
        <taxon>Oceanospirillaceae</taxon>
        <taxon>Marinobacterium</taxon>
    </lineage>
</organism>
<comment type="caution">
    <text evidence="5">The sequence shown here is derived from an EMBL/GenBank/DDBJ whole genome shotgun (WGS) entry which is preliminary data.</text>
</comment>
<evidence type="ECO:0000256" key="3">
    <source>
        <dbReference type="ARBA" id="ARBA00023125"/>
    </source>
</evidence>
<evidence type="ECO:0000256" key="1">
    <source>
        <dbReference type="ARBA" id="ARBA00010923"/>
    </source>
</evidence>
<dbReference type="EMBL" id="BAAAET010000001">
    <property type="protein sequence ID" value="GAA0683292.1"/>
    <property type="molecule type" value="Genomic_DNA"/>
</dbReference>
<dbReference type="PANTHER" id="PTHR43140:SF1">
    <property type="entry name" value="TYPE I RESTRICTION ENZYME ECOKI SPECIFICITY SUBUNIT"/>
    <property type="match status" value="1"/>
</dbReference>
<evidence type="ECO:0000256" key="2">
    <source>
        <dbReference type="ARBA" id="ARBA00022747"/>
    </source>
</evidence>
<reference evidence="5 6" key="1">
    <citation type="journal article" date="2019" name="Int. J. Syst. Evol. Microbiol.">
        <title>The Global Catalogue of Microorganisms (GCM) 10K type strain sequencing project: providing services to taxonomists for standard genome sequencing and annotation.</title>
        <authorList>
            <consortium name="The Broad Institute Genomics Platform"/>
            <consortium name="The Broad Institute Genome Sequencing Center for Infectious Disease"/>
            <person name="Wu L."/>
            <person name="Ma J."/>
        </authorList>
    </citation>
    <scope>NUCLEOTIDE SEQUENCE [LARGE SCALE GENOMIC DNA]</scope>
    <source>
        <strain evidence="5 6">JCM 15134</strain>
    </source>
</reference>
<proteinExistence type="inferred from homology"/>